<accession>A0ABD3STZ4</accession>
<dbReference type="Proteomes" id="UP001530377">
    <property type="component" value="Unassembled WGS sequence"/>
</dbReference>
<feature type="signal peptide" evidence="1">
    <location>
        <begin position="1"/>
        <end position="23"/>
    </location>
</feature>
<feature type="chain" id="PRO_5044849462" evidence="1">
    <location>
        <begin position="24"/>
        <end position="137"/>
    </location>
</feature>
<dbReference type="AlphaFoldDB" id="A0ABD3STZ4"/>
<gene>
    <name evidence="2" type="ORF">ACHAXA_000565</name>
</gene>
<sequence>MNKQNALFLRLLVVFGMAAFSIAFSPSSHAPASDVFGPYRLVAGGGTPISSSSSSALRSIIFEPPPGDGSDCEESFFDRKRREKAEADNATRERYRNERGIELTDVDLMESPDQYRNTQLGGGLISGVNLSALCEDD</sequence>
<comment type="caution">
    <text evidence="2">The sequence shown here is derived from an EMBL/GenBank/DDBJ whole genome shotgun (WGS) entry which is preliminary data.</text>
</comment>
<dbReference type="EMBL" id="JALLPB020000001">
    <property type="protein sequence ID" value="KAL3827692.1"/>
    <property type="molecule type" value="Genomic_DNA"/>
</dbReference>
<name>A0ABD3STZ4_9STRA</name>
<proteinExistence type="predicted"/>
<keyword evidence="3" id="KW-1185">Reference proteome</keyword>
<evidence type="ECO:0000313" key="2">
    <source>
        <dbReference type="EMBL" id="KAL3827692.1"/>
    </source>
</evidence>
<protein>
    <submittedName>
        <fullName evidence="2">Uncharacterized protein</fullName>
    </submittedName>
</protein>
<evidence type="ECO:0000313" key="3">
    <source>
        <dbReference type="Proteomes" id="UP001530377"/>
    </source>
</evidence>
<evidence type="ECO:0000256" key="1">
    <source>
        <dbReference type="SAM" id="SignalP"/>
    </source>
</evidence>
<reference evidence="2 3" key="1">
    <citation type="submission" date="2024-10" db="EMBL/GenBank/DDBJ databases">
        <title>Updated reference genomes for cyclostephanoid diatoms.</title>
        <authorList>
            <person name="Roberts W.R."/>
            <person name="Alverson A.J."/>
        </authorList>
    </citation>
    <scope>NUCLEOTIDE SEQUENCE [LARGE SCALE GENOMIC DNA]</scope>
    <source>
        <strain evidence="2 3">AJA228-03</strain>
    </source>
</reference>
<keyword evidence="1" id="KW-0732">Signal</keyword>
<organism evidence="2 3">
    <name type="scientific">Cyclostephanos tholiformis</name>
    <dbReference type="NCBI Taxonomy" id="382380"/>
    <lineage>
        <taxon>Eukaryota</taxon>
        <taxon>Sar</taxon>
        <taxon>Stramenopiles</taxon>
        <taxon>Ochrophyta</taxon>
        <taxon>Bacillariophyta</taxon>
        <taxon>Coscinodiscophyceae</taxon>
        <taxon>Thalassiosirophycidae</taxon>
        <taxon>Stephanodiscales</taxon>
        <taxon>Stephanodiscaceae</taxon>
        <taxon>Cyclostephanos</taxon>
    </lineage>
</organism>